<dbReference type="InterPro" id="IPR026050">
    <property type="entry name" value="C1GALT1/C1GALT1_chp1"/>
</dbReference>
<dbReference type="GO" id="GO:0016263">
    <property type="term" value="F:glycoprotein-N-acetylgalactosamine 3-beta-galactosyltransferase activity"/>
    <property type="evidence" value="ECO:0007669"/>
    <property type="project" value="UniProtKB-EC"/>
</dbReference>
<dbReference type="EC" id="2.4.1.122" evidence="4"/>
<evidence type="ECO:0000259" key="12">
    <source>
        <dbReference type="Pfam" id="PF02434"/>
    </source>
</evidence>
<evidence type="ECO:0000256" key="6">
    <source>
        <dbReference type="ARBA" id="ARBA00022679"/>
    </source>
</evidence>
<accession>A0A8H7MB68</accession>
<evidence type="ECO:0000256" key="1">
    <source>
        <dbReference type="ARBA" id="ARBA00004606"/>
    </source>
</evidence>
<evidence type="ECO:0000256" key="9">
    <source>
        <dbReference type="ARBA" id="ARBA00022968"/>
    </source>
</evidence>
<dbReference type="PANTHER" id="PTHR23033">
    <property type="entry name" value="BETA1,3-GALACTOSYLTRANSFERASE"/>
    <property type="match status" value="1"/>
</dbReference>
<proteinExistence type="inferred from homology"/>
<organism evidence="13 14">
    <name type="scientific">Lasiodiplodia theobromae</name>
    <dbReference type="NCBI Taxonomy" id="45133"/>
    <lineage>
        <taxon>Eukaryota</taxon>
        <taxon>Fungi</taxon>
        <taxon>Dikarya</taxon>
        <taxon>Ascomycota</taxon>
        <taxon>Pezizomycotina</taxon>
        <taxon>Dothideomycetes</taxon>
        <taxon>Dothideomycetes incertae sedis</taxon>
        <taxon>Botryosphaeriales</taxon>
        <taxon>Botryosphaeriaceae</taxon>
        <taxon>Lasiodiplodia</taxon>
    </lineage>
</organism>
<name>A0A8H7MB68_9PEZI</name>
<keyword evidence="5" id="KW-0328">Glycosyltransferase</keyword>
<dbReference type="Proteomes" id="UP000627934">
    <property type="component" value="Unassembled WGS sequence"/>
</dbReference>
<protein>
    <recommendedName>
        <fullName evidence="4">N-acetylgalactosaminide beta-1,3-galactosyltransferase</fullName>
        <ecNumber evidence="4">2.4.1.122</ecNumber>
    </recommendedName>
</protein>
<comment type="pathway">
    <text evidence="2">Protein modification; protein glycosylation.</text>
</comment>
<keyword evidence="6" id="KW-0808">Transferase</keyword>
<keyword evidence="10" id="KW-1133">Transmembrane helix</keyword>
<evidence type="ECO:0000256" key="2">
    <source>
        <dbReference type="ARBA" id="ARBA00004922"/>
    </source>
</evidence>
<dbReference type="PANTHER" id="PTHR23033:SF47">
    <property type="entry name" value="APPLE DOMAIN-CONTAINING PROTEIN-RELATED"/>
    <property type="match status" value="1"/>
</dbReference>
<comment type="similarity">
    <text evidence="3">Belongs to the glycosyltransferase 31 family. Beta3-Gal-T subfamily.</text>
</comment>
<comment type="caution">
    <text evidence="13">The sequence shown here is derived from an EMBL/GenBank/DDBJ whole genome shotgun (WGS) entry which is preliminary data.</text>
</comment>
<evidence type="ECO:0000256" key="5">
    <source>
        <dbReference type="ARBA" id="ARBA00022676"/>
    </source>
</evidence>
<dbReference type="Pfam" id="PF02434">
    <property type="entry name" value="Fringe"/>
    <property type="match status" value="1"/>
</dbReference>
<reference evidence="13" key="2">
    <citation type="journal article" date="2018" name="DNA Res.">
        <title>Comparative genome and transcriptome analyses reveal adaptations to opportunistic infections in woody plant degrading pathogens of Botryosphaeriaceae.</title>
        <authorList>
            <person name="Yan J.Y."/>
            <person name="Zhao W.S."/>
            <person name="Chen Z."/>
            <person name="Xing Q.K."/>
            <person name="Zhang W."/>
            <person name="Chethana K.W.T."/>
            <person name="Xue M.F."/>
            <person name="Xu J.P."/>
            <person name="Phillips A.J.L."/>
            <person name="Wang Y."/>
            <person name="Liu J.H."/>
            <person name="Liu M."/>
            <person name="Zhou Y."/>
            <person name="Jayawardena R.S."/>
            <person name="Manawasinghe I.S."/>
            <person name="Huang J.B."/>
            <person name="Qiao G.H."/>
            <person name="Fu C.Y."/>
            <person name="Guo F.F."/>
            <person name="Dissanayake A.J."/>
            <person name="Peng Y.L."/>
            <person name="Hyde K.D."/>
            <person name="Li X.H."/>
        </authorList>
    </citation>
    <scope>NUCLEOTIDE SEQUENCE</scope>
    <source>
        <strain evidence="13">CSS-01s</strain>
    </source>
</reference>
<gene>
    <name evidence="13" type="ORF">BFW01_g278</name>
</gene>
<evidence type="ECO:0000256" key="10">
    <source>
        <dbReference type="ARBA" id="ARBA00022989"/>
    </source>
</evidence>
<feature type="domain" description="Fringe-like glycosyltransferase" evidence="12">
    <location>
        <begin position="122"/>
        <end position="225"/>
    </location>
</feature>
<keyword evidence="9" id="KW-0735">Signal-anchor</keyword>
<keyword evidence="8" id="KW-0547">Nucleotide-binding</keyword>
<evidence type="ECO:0000256" key="7">
    <source>
        <dbReference type="ARBA" id="ARBA00022692"/>
    </source>
</evidence>
<keyword evidence="7" id="KW-0812">Transmembrane</keyword>
<evidence type="ECO:0000313" key="13">
    <source>
        <dbReference type="EMBL" id="KAF9630097.1"/>
    </source>
</evidence>
<dbReference type="GO" id="GO:0000166">
    <property type="term" value="F:nucleotide binding"/>
    <property type="evidence" value="ECO:0007669"/>
    <property type="project" value="UniProtKB-KW"/>
</dbReference>
<reference evidence="13" key="1">
    <citation type="submission" date="2016-08" db="EMBL/GenBank/DDBJ databases">
        <authorList>
            <person name="Yan J."/>
        </authorList>
    </citation>
    <scope>NUCLEOTIDE SEQUENCE</scope>
    <source>
        <strain evidence="13">CSS-01s</strain>
    </source>
</reference>
<evidence type="ECO:0000256" key="4">
    <source>
        <dbReference type="ARBA" id="ARBA00012557"/>
    </source>
</evidence>
<dbReference type="EMBL" id="MDYX01000037">
    <property type="protein sequence ID" value="KAF9630097.1"/>
    <property type="molecule type" value="Genomic_DNA"/>
</dbReference>
<dbReference type="InterPro" id="IPR003378">
    <property type="entry name" value="Fringe-like_glycosylTrfase"/>
</dbReference>
<dbReference type="AlphaFoldDB" id="A0A8H7MB68"/>
<keyword evidence="11" id="KW-0472">Membrane</keyword>
<dbReference type="Gene3D" id="3.90.550.50">
    <property type="match status" value="1"/>
</dbReference>
<sequence length="316" mass="37031">MYNIISSEFPCRHLPGADDVLVILKTSATESHKKLPIHFKTTLRCIPHWRVFSDLEEDIEGYRVHDVLDEIDDGVKTSAEEFRLYDMIQQWHTRGRIPSAVDEVLYKQAWNLEKWKFLPMVKKALQMRPDSKWYFFMEADTSLIWSNLLLYLSRLNPEQPHYIGELPICTICRYPRSESGELTIRQGAQSWIGNTELAHGGSGFIISNKALRMVVEEYTSNVPQYNELTRNEWAGDLVLARAMKNQGIYPTRSFPILQRETPFTLDYTERHWCFPVVSYHHMTPDWIQAMWDYEQQWLAKQQAVSVPQAVEKLDSD</sequence>
<evidence type="ECO:0000256" key="3">
    <source>
        <dbReference type="ARBA" id="ARBA00006462"/>
    </source>
</evidence>
<evidence type="ECO:0000256" key="8">
    <source>
        <dbReference type="ARBA" id="ARBA00022741"/>
    </source>
</evidence>
<comment type="subcellular location">
    <subcellularLocation>
        <location evidence="1">Membrane</location>
        <topology evidence="1">Single-pass type II membrane protein</topology>
    </subcellularLocation>
</comment>
<evidence type="ECO:0000313" key="14">
    <source>
        <dbReference type="Proteomes" id="UP000627934"/>
    </source>
</evidence>
<evidence type="ECO:0000256" key="11">
    <source>
        <dbReference type="ARBA" id="ARBA00023136"/>
    </source>
</evidence>
<dbReference type="GO" id="GO:0016020">
    <property type="term" value="C:membrane"/>
    <property type="evidence" value="ECO:0007669"/>
    <property type="project" value="UniProtKB-SubCell"/>
</dbReference>